<dbReference type="EMBL" id="JBHTBX010000007">
    <property type="protein sequence ID" value="MFC7435258.1"/>
    <property type="molecule type" value="Genomic_DNA"/>
</dbReference>
<protein>
    <recommendedName>
        <fullName evidence="3">Roadblock/LAMTOR2 domain-containing protein</fullName>
    </recommendedName>
</protein>
<name>A0ABW2RB02_9BURK</name>
<proteinExistence type="predicted"/>
<dbReference type="RefSeq" id="WP_382257660.1">
    <property type="nucleotide sequence ID" value="NZ_JBHTBX010000007.1"/>
</dbReference>
<sequence>MKTQPLREALADMASLPDFLGCALVDMQDGMVCHAVGSLAELEQVVSYSSDYWRLNQRNQPVFEGLGDLRVVVLMHRAGQITLSECGKRMLLVLVTRRLSAIDWERWKTDHTRLATLVNQL</sequence>
<comment type="caution">
    <text evidence="1">The sequence shown here is derived from an EMBL/GenBank/DDBJ whole genome shotgun (WGS) entry which is preliminary data.</text>
</comment>
<evidence type="ECO:0000313" key="1">
    <source>
        <dbReference type="EMBL" id="MFC7435258.1"/>
    </source>
</evidence>
<evidence type="ECO:0008006" key="3">
    <source>
        <dbReference type="Google" id="ProtNLM"/>
    </source>
</evidence>
<dbReference type="SUPFAM" id="SSF103196">
    <property type="entry name" value="Roadblock/LC7 domain"/>
    <property type="match status" value="1"/>
</dbReference>
<accession>A0ABW2RB02</accession>
<organism evidence="1 2">
    <name type="scientific">Hydrogenophaga bisanensis</name>
    <dbReference type="NCBI Taxonomy" id="439611"/>
    <lineage>
        <taxon>Bacteria</taxon>
        <taxon>Pseudomonadati</taxon>
        <taxon>Pseudomonadota</taxon>
        <taxon>Betaproteobacteria</taxon>
        <taxon>Burkholderiales</taxon>
        <taxon>Comamonadaceae</taxon>
        <taxon>Hydrogenophaga</taxon>
    </lineage>
</organism>
<keyword evidence="2" id="KW-1185">Reference proteome</keyword>
<gene>
    <name evidence="1" type="ORF">ACFQNJ_12145</name>
</gene>
<dbReference type="Proteomes" id="UP001596495">
    <property type="component" value="Unassembled WGS sequence"/>
</dbReference>
<evidence type="ECO:0000313" key="2">
    <source>
        <dbReference type="Proteomes" id="UP001596495"/>
    </source>
</evidence>
<reference evidence="2" key="1">
    <citation type="journal article" date="2019" name="Int. J. Syst. Evol. Microbiol.">
        <title>The Global Catalogue of Microorganisms (GCM) 10K type strain sequencing project: providing services to taxonomists for standard genome sequencing and annotation.</title>
        <authorList>
            <consortium name="The Broad Institute Genomics Platform"/>
            <consortium name="The Broad Institute Genome Sequencing Center for Infectious Disease"/>
            <person name="Wu L."/>
            <person name="Ma J."/>
        </authorList>
    </citation>
    <scope>NUCLEOTIDE SEQUENCE [LARGE SCALE GENOMIC DNA]</scope>
    <source>
        <strain evidence="2">CCUG 54518</strain>
    </source>
</reference>